<accession>A0AAU9IBB5</accession>
<comment type="caution">
    <text evidence="1">The sequence shown here is derived from an EMBL/GenBank/DDBJ whole genome shotgun (WGS) entry which is preliminary data.</text>
</comment>
<dbReference type="PROSITE" id="PS51257">
    <property type="entry name" value="PROKAR_LIPOPROTEIN"/>
    <property type="match status" value="1"/>
</dbReference>
<dbReference type="AlphaFoldDB" id="A0AAU9IBB5"/>
<reference evidence="1" key="1">
    <citation type="submission" date="2021-09" db="EMBL/GenBank/DDBJ databases">
        <authorList>
            <consortium name="AG Swart"/>
            <person name="Singh M."/>
            <person name="Singh A."/>
            <person name="Seah K."/>
            <person name="Emmerich C."/>
        </authorList>
    </citation>
    <scope>NUCLEOTIDE SEQUENCE</scope>
    <source>
        <strain evidence="1">ATCC30299</strain>
    </source>
</reference>
<organism evidence="1 2">
    <name type="scientific">Blepharisma stoltei</name>
    <dbReference type="NCBI Taxonomy" id="1481888"/>
    <lineage>
        <taxon>Eukaryota</taxon>
        <taxon>Sar</taxon>
        <taxon>Alveolata</taxon>
        <taxon>Ciliophora</taxon>
        <taxon>Postciliodesmatophora</taxon>
        <taxon>Heterotrichea</taxon>
        <taxon>Heterotrichida</taxon>
        <taxon>Blepharismidae</taxon>
        <taxon>Blepharisma</taxon>
    </lineage>
</organism>
<protein>
    <submittedName>
        <fullName evidence="1">Uncharacterized protein</fullName>
    </submittedName>
</protein>
<keyword evidence="2" id="KW-1185">Reference proteome</keyword>
<evidence type="ECO:0000313" key="2">
    <source>
        <dbReference type="Proteomes" id="UP001162131"/>
    </source>
</evidence>
<evidence type="ECO:0000313" key="1">
    <source>
        <dbReference type="EMBL" id="CAG9311731.1"/>
    </source>
</evidence>
<name>A0AAU9IBB5_9CILI</name>
<dbReference type="Proteomes" id="UP001162131">
    <property type="component" value="Unassembled WGS sequence"/>
</dbReference>
<dbReference type="EMBL" id="CAJZBQ010000005">
    <property type="protein sequence ID" value="CAG9311731.1"/>
    <property type="molecule type" value="Genomic_DNA"/>
</dbReference>
<proteinExistence type="predicted"/>
<gene>
    <name evidence="1" type="ORF">BSTOLATCC_MIC4993</name>
</gene>
<sequence length="74" mass="8812">MSYEIKPTLYAFISIGCYYSLSNENPFLLKIKMLIVSFNLYKLCQLIKSIVQMKGDFIFRRKKRQCEYLSHAEC</sequence>